<accession>A0A561EBV2</accession>
<dbReference type="Proteomes" id="UP000318297">
    <property type="component" value="Unassembled WGS sequence"/>
</dbReference>
<evidence type="ECO:0000313" key="2">
    <source>
        <dbReference type="EMBL" id="TWE13082.1"/>
    </source>
</evidence>
<dbReference type="RefSeq" id="WP_145227496.1">
    <property type="nucleotide sequence ID" value="NZ_VIVQ01000001.1"/>
</dbReference>
<evidence type="ECO:0000256" key="1">
    <source>
        <dbReference type="SAM" id="MobiDB-lite"/>
    </source>
</evidence>
<feature type="region of interest" description="Disordered" evidence="1">
    <location>
        <begin position="127"/>
        <end position="149"/>
    </location>
</feature>
<dbReference type="OrthoDB" id="3781658at2"/>
<protein>
    <submittedName>
        <fullName evidence="2">Uncharacterized protein</fullName>
    </submittedName>
</protein>
<feature type="compositionally biased region" description="Polar residues" evidence="1">
    <location>
        <begin position="140"/>
        <end position="149"/>
    </location>
</feature>
<sequence>MAFSNPAVEATEAARALRLLARETRTIESPTHVYQTLGALSEALYALGESLDQLADWHERNVEHAMNDDGDRTAGRQDATAAALLLRDAATLARRVKGPLREAFAHNGRIAWSPDHIEAAERNRARPLPPASMFGRNSAPMPQNGSLGR</sequence>
<dbReference type="AlphaFoldDB" id="A0A561EBV2"/>
<evidence type="ECO:0000313" key="3">
    <source>
        <dbReference type="Proteomes" id="UP000318297"/>
    </source>
</evidence>
<proteinExistence type="predicted"/>
<reference evidence="2 3" key="1">
    <citation type="submission" date="2019-06" db="EMBL/GenBank/DDBJ databases">
        <title>Sequencing the genomes of 1000 actinobacteria strains.</title>
        <authorList>
            <person name="Klenk H.-P."/>
        </authorList>
    </citation>
    <scope>NUCLEOTIDE SEQUENCE [LARGE SCALE GENOMIC DNA]</scope>
    <source>
        <strain evidence="2 3">DSM 19560</strain>
    </source>
</reference>
<name>A0A561EBV2_9MICO</name>
<comment type="caution">
    <text evidence="2">The sequence shown here is derived from an EMBL/GenBank/DDBJ whole genome shotgun (WGS) entry which is preliminary data.</text>
</comment>
<keyword evidence="3" id="KW-1185">Reference proteome</keyword>
<organism evidence="2 3">
    <name type="scientific">Rudaeicoccus suwonensis</name>
    <dbReference type="NCBI Taxonomy" id="657409"/>
    <lineage>
        <taxon>Bacteria</taxon>
        <taxon>Bacillati</taxon>
        <taxon>Actinomycetota</taxon>
        <taxon>Actinomycetes</taxon>
        <taxon>Micrococcales</taxon>
        <taxon>Dermacoccaceae</taxon>
        <taxon>Rudaeicoccus</taxon>
    </lineage>
</organism>
<dbReference type="EMBL" id="VIVQ01000001">
    <property type="protein sequence ID" value="TWE13082.1"/>
    <property type="molecule type" value="Genomic_DNA"/>
</dbReference>
<gene>
    <name evidence="2" type="ORF">BKA23_1910</name>
</gene>